<dbReference type="CDD" id="cd00829">
    <property type="entry name" value="SCP-x_thiolase"/>
    <property type="match status" value="1"/>
</dbReference>
<dbReference type="PIRSF" id="PIRSF000429">
    <property type="entry name" value="Ac-CoA_Ac_transf"/>
    <property type="match status" value="1"/>
</dbReference>
<name>A0A6N4WDF5_9MYCO</name>
<dbReference type="InterPro" id="IPR002155">
    <property type="entry name" value="Thiolase"/>
</dbReference>
<gene>
    <name evidence="2" type="ORF">MANY_41420</name>
</gene>
<dbReference type="SUPFAM" id="SSF53901">
    <property type="entry name" value="Thiolase-like"/>
    <property type="match status" value="2"/>
</dbReference>
<proteinExistence type="predicted"/>
<dbReference type="PANTHER" id="PTHR42870:SF1">
    <property type="entry name" value="NON-SPECIFIC LIPID-TRANSFER PROTEIN-LIKE 2"/>
    <property type="match status" value="1"/>
</dbReference>
<organism evidence="2 3">
    <name type="scientific">Mycolicibacterium anyangense</name>
    <dbReference type="NCBI Taxonomy" id="1431246"/>
    <lineage>
        <taxon>Bacteria</taxon>
        <taxon>Bacillati</taxon>
        <taxon>Actinomycetota</taxon>
        <taxon>Actinomycetes</taxon>
        <taxon>Mycobacteriales</taxon>
        <taxon>Mycobacteriaceae</taxon>
        <taxon>Mycolicibacterium</taxon>
    </lineage>
</organism>
<dbReference type="RefSeq" id="WP_246224425.1">
    <property type="nucleotide sequence ID" value="NZ_AP022620.1"/>
</dbReference>
<dbReference type="InterPro" id="IPR016039">
    <property type="entry name" value="Thiolase-like"/>
</dbReference>
<protein>
    <recommendedName>
        <fullName evidence="1">Thiolase C-terminal domain-containing protein</fullName>
    </recommendedName>
</protein>
<accession>A0A6N4WDF5</accession>
<dbReference type="InterPro" id="IPR055140">
    <property type="entry name" value="Thiolase_C_2"/>
</dbReference>
<evidence type="ECO:0000313" key="2">
    <source>
        <dbReference type="EMBL" id="BBZ78805.1"/>
    </source>
</evidence>
<reference evidence="2 3" key="1">
    <citation type="journal article" date="2019" name="Emerg. Microbes Infect.">
        <title>Comprehensive subspecies identification of 175 nontuberculous mycobacteria species based on 7547 genomic profiles.</title>
        <authorList>
            <person name="Matsumoto Y."/>
            <person name="Kinjo T."/>
            <person name="Motooka D."/>
            <person name="Nabeya D."/>
            <person name="Jung N."/>
            <person name="Uechi K."/>
            <person name="Horii T."/>
            <person name="Iida T."/>
            <person name="Fujita J."/>
            <person name="Nakamura S."/>
        </authorList>
    </citation>
    <scope>NUCLEOTIDE SEQUENCE [LARGE SCALE GENOMIC DNA]</scope>
    <source>
        <strain evidence="2 3">JCM 30275</strain>
    </source>
</reference>
<dbReference type="Gene3D" id="3.40.47.10">
    <property type="match status" value="1"/>
</dbReference>
<feature type="domain" description="Thiolase C-terminal" evidence="1">
    <location>
        <begin position="261"/>
        <end position="385"/>
    </location>
</feature>
<dbReference type="KEGG" id="many:MANY_41420"/>
<dbReference type="PANTHER" id="PTHR42870">
    <property type="entry name" value="ACETYL-COA C-ACETYLTRANSFERASE"/>
    <property type="match status" value="1"/>
</dbReference>
<dbReference type="Pfam" id="PF22691">
    <property type="entry name" value="Thiolase_C_1"/>
    <property type="match status" value="1"/>
</dbReference>
<keyword evidence="3" id="KW-1185">Reference proteome</keyword>
<evidence type="ECO:0000259" key="1">
    <source>
        <dbReference type="Pfam" id="PF22691"/>
    </source>
</evidence>
<dbReference type="AlphaFoldDB" id="A0A6N4WDF5"/>
<dbReference type="EMBL" id="AP022620">
    <property type="protein sequence ID" value="BBZ78805.1"/>
    <property type="molecule type" value="Genomic_DNA"/>
</dbReference>
<sequence>MSTGSAGVVISGIGQSDVGRRLGRSALSLTVQAAFEALADAGLTVADIDGLSTWPGTHSPAPGLSGSGIWDVKDALGLQLEWFSGGAETAGQLGAVINAVAAVRAGLARHVLCFRTLWESTAQAAGRQGSVAANGQGRVDESHQWFLPFGAVSASNWAALLATRHFHEYGTTREQVAGLAMTQRANAALNPKAILREPMTIDDYLGARMISEPLCLFDCDIPVDGSTAVIVSAADVAPDLRRTPVRIDAVGSALHGRPFWDQYQDLTSMSAHDAAQSLWRRTSLKPADVDIAQLYDGFSILTLIWLEALGLCDKGESGAFVAGGANIRRDGPLPLNTSGGQLSAGRLHGFGHLHEACLQLQGAAGERQVPSEPEVAVVAAGGGYLGGTLLLTTYR</sequence>
<evidence type="ECO:0000313" key="3">
    <source>
        <dbReference type="Proteomes" id="UP000467249"/>
    </source>
</evidence>
<dbReference type="Proteomes" id="UP000467249">
    <property type="component" value="Chromosome"/>
</dbReference>
<dbReference type="GO" id="GO:0016747">
    <property type="term" value="F:acyltransferase activity, transferring groups other than amino-acyl groups"/>
    <property type="evidence" value="ECO:0007669"/>
    <property type="project" value="InterPro"/>
</dbReference>